<reference evidence="1" key="1">
    <citation type="journal article" date="2018" name="Genome Biol. Evol.">
        <title>Genomics and development of Lentinus tigrinus, a white-rot wood-decaying mushroom with dimorphic fruiting bodies.</title>
        <authorList>
            <person name="Wu B."/>
            <person name="Xu Z."/>
            <person name="Knudson A."/>
            <person name="Carlson A."/>
            <person name="Chen N."/>
            <person name="Kovaka S."/>
            <person name="LaButti K."/>
            <person name="Lipzen A."/>
            <person name="Pennachio C."/>
            <person name="Riley R."/>
            <person name="Schakwitz W."/>
            <person name="Umezawa K."/>
            <person name="Ohm R.A."/>
            <person name="Grigoriev I.V."/>
            <person name="Nagy L.G."/>
            <person name="Gibbons J."/>
            <person name="Hibbett D."/>
        </authorList>
    </citation>
    <scope>NUCLEOTIDE SEQUENCE [LARGE SCALE GENOMIC DNA]</scope>
    <source>
        <strain evidence="1">ALCF2SS1-6</strain>
    </source>
</reference>
<protein>
    <submittedName>
        <fullName evidence="1">Uncharacterized protein</fullName>
    </submittedName>
</protein>
<dbReference type="EMBL" id="ML122252">
    <property type="protein sequence ID" value="RPD65326.1"/>
    <property type="molecule type" value="Genomic_DNA"/>
</dbReference>
<dbReference type="Proteomes" id="UP000313359">
    <property type="component" value="Unassembled WGS sequence"/>
</dbReference>
<dbReference type="STRING" id="1328759.A0A5C2SVR8"/>
<accession>A0A5C2SVR8</accession>
<evidence type="ECO:0000313" key="1">
    <source>
        <dbReference type="EMBL" id="RPD65326.1"/>
    </source>
</evidence>
<proteinExistence type="predicted"/>
<dbReference type="AlphaFoldDB" id="A0A5C2SVR8"/>
<sequence>MQYNWLRSIRAASNSFRKLRYLQLQNSLYLDDDFLRKLEELAELHLPLVAISICTHEVFAQEGITRDVATSFPAVELVGFGYYRTQFVPYVLHFPPEKWYRVGRKPETEGADSGVVVEAAHPTETAGINKYVENIGVSATK</sequence>
<gene>
    <name evidence="1" type="ORF">L227DRAFT_570655</name>
</gene>
<keyword evidence="2" id="KW-1185">Reference proteome</keyword>
<evidence type="ECO:0000313" key="2">
    <source>
        <dbReference type="Proteomes" id="UP000313359"/>
    </source>
</evidence>
<organism evidence="1 2">
    <name type="scientific">Lentinus tigrinus ALCF2SS1-6</name>
    <dbReference type="NCBI Taxonomy" id="1328759"/>
    <lineage>
        <taxon>Eukaryota</taxon>
        <taxon>Fungi</taxon>
        <taxon>Dikarya</taxon>
        <taxon>Basidiomycota</taxon>
        <taxon>Agaricomycotina</taxon>
        <taxon>Agaricomycetes</taxon>
        <taxon>Polyporales</taxon>
        <taxon>Polyporaceae</taxon>
        <taxon>Lentinus</taxon>
    </lineage>
</organism>
<name>A0A5C2SVR8_9APHY</name>